<protein>
    <recommendedName>
        <fullName evidence="2">GPI inositol-deacylase PGAP1-like alpha/beta domain-containing protein</fullName>
    </recommendedName>
</protein>
<dbReference type="RefSeq" id="WP_306878760.1">
    <property type="nucleotide sequence ID" value="NZ_JAUSSW010000008.1"/>
</dbReference>
<dbReference type="SUPFAM" id="SSF53474">
    <property type="entry name" value="alpha/beta-Hydrolases"/>
    <property type="match status" value="1"/>
</dbReference>
<feature type="domain" description="GPI inositol-deacylase PGAP1-like alpha/beta" evidence="2">
    <location>
        <begin position="327"/>
        <end position="396"/>
    </location>
</feature>
<dbReference type="InterPro" id="IPR012908">
    <property type="entry name" value="PGAP1-ab_dom-like"/>
</dbReference>
<evidence type="ECO:0000313" key="4">
    <source>
        <dbReference type="Proteomes" id="UP001244563"/>
    </source>
</evidence>
<accession>A0ABT9TNI6</accession>
<dbReference type="EMBL" id="JAUSSW010000008">
    <property type="protein sequence ID" value="MDQ0103231.1"/>
    <property type="molecule type" value="Genomic_DNA"/>
</dbReference>
<sequence length="484" mass="50040">MSLYGMDVEGGRRLSKEFARSSQRLLDLSGNLTPLITGVDWHGDDGKRFTQEWMAYRSQLIAAGHALAAASSAVQRNVDEQMAASTTAAGSGNPPVLDRLLDAAVGEAGDLWDASGKVTSLLAGTASTMWNLAQDLAPLPVGNLMDAEENRASRLGDFVNMGWGWLTSGEPPSITQLVSNGVLFVAATLNTAATVTSFGFHNPHLMDDGRAVAGEPIPLSVGKPGTADVNGRPVTPVPSTISSVLAATDAAYADAGIAGTEDTGIRITTVDKPGSPPAYIISIPGTTRWMPDGAANPTDLTGNLELAGGNLSTAAQAVRIAMEKAGIPQDAPVMLSGHSQGGMIATALASDSSFTDRCNVTNVVTYGSPVDSAPIPASIDVLALQHAGDPVPQVDLADATLLPGGSITTSRDNNALVVTLPNPDIDPGFAGISYHDSYRYVDSVAQQEAGGPIAQYSQKESTQQFLTSDAGQVSSTVSNISRKQ</sequence>
<evidence type="ECO:0000313" key="3">
    <source>
        <dbReference type="EMBL" id="MDQ0103231.1"/>
    </source>
</evidence>
<gene>
    <name evidence="3" type="ORF">J2T10_002895</name>
</gene>
<feature type="region of interest" description="Disordered" evidence="1">
    <location>
        <begin position="465"/>
        <end position="484"/>
    </location>
</feature>
<dbReference type="Proteomes" id="UP001244563">
    <property type="component" value="Unassembled WGS sequence"/>
</dbReference>
<evidence type="ECO:0000256" key="1">
    <source>
        <dbReference type="SAM" id="MobiDB-lite"/>
    </source>
</evidence>
<evidence type="ECO:0000259" key="2">
    <source>
        <dbReference type="Pfam" id="PF07819"/>
    </source>
</evidence>
<proteinExistence type="predicted"/>
<reference evidence="3 4" key="1">
    <citation type="submission" date="2023-07" db="EMBL/GenBank/DDBJ databases">
        <title>Sorghum-associated microbial communities from plants grown in Nebraska, USA.</title>
        <authorList>
            <person name="Schachtman D."/>
        </authorList>
    </citation>
    <scope>NUCLEOTIDE SEQUENCE [LARGE SCALE GENOMIC DNA]</scope>
    <source>
        <strain evidence="3 4">CC523</strain>
    </source>
</reference>
<name>A0ABT9TNI6_PAENI</name>
<comment type="caution">
    <text evidence="3">The sequence shown here is derived from an EMBL/GenBank/DDBJ whole genome shotgun (WGS) entry which is preliminary data.</text>
</comment>
<organism evidence="3 4">
    <name type="scientific">Paenarthrobacter nicotinovorans</name>
    <name type="common">Arthrobacter nicotinovorans</name>
    <dbReference type="NCBI Taxonomy" id="29320"/>
    <lineage>
        <taxon>Bacteria</taxon>
        <taxon>Bacillati</taxon>
        <taxon>Actinomycetota</taxon>
        <taxon>Actinomycetes</taxon>
        <taxon>Micrococcales</taxon>
        <taxon>Micrococcaceae</taxon>
        <taxon>Paenarthrobacter</taxon>
    </lineage>
</organism>
<dbReference type="Pfam" id="PF07819">
    <property type="entry name" value="PGAP1"/>
    <property type="match status" value="1"/>
</dbReference>
<keyword evidence="4" id="KW-1185">Reference proteome</keyword>
<dbReference type="Gene3D" id="3.40.50.1820">
    <property type="entry name" value="alpha/beta hydrolase"/>
    <property type="match status" value="1"/>
</dbReference>
<dbReference type="InterPro" id="IPR029058">
    <property type="entry name" value="AB_hydrolase_fold"/>
</dbReference>